<dbReference type="Pfam" id="PF21598">
    <property type="entry name" value="PvuRts1I-like_N"/>
    <property type="match status" value="1"/>
</dbReference>
<evidence type="ECO:0000313" key="3">
    <source>
        <dbReference type="EMBL" id="RNA66933.1"/>
    </source>
</evidence>
<dbReference type="AlphaFoldDB" id="A0A3M7TMR9"/>
<feature type="domain" description="Restriction endonuclease PvuRts1 I-like N-terminal" evidence="2">
    <location>
        <begin position="4"/>
        <end position="119"/>
    </location>
</feature>
<dbReference type="RefSeq" id="WP_122900868.1">
    <property type="nucleotide sequence ID" value="NZ_RHIB01000003.1"/>
</dbReference>
<keyword evidence="4" id="KW-1185">Reference proteome</keyword>
<dbReference type="InterPro" id="IPR048797">
    <property type="entry name" value="PvuRts1I-like_N"/>
</dbReference>
<dbReference type="OrthoDB" id="5125854at2"/>
<organism evidence="3 4">
    <name type="scientific">Alteribacter keqinensis</name>
    <dbReference type="NCBI Taxonomy" id="2483800"/>
    <lineage>
        <taxon>Bacteria</taxon>
        <taxon>Bacillati</taxon>
        <taxon>Bacillota</taxon>
        <taxon>Bacilli</taxon>
        <taxon>Bacillales</taxon>
        <taxon>Bacillaceae</taxon>
        <taxon>Alteribacter</taxon>
    </lineage>
</organism>
<reference evidence="3 4" key="1">
    <citation type="submission" date="2018-10" db="EMBL/GenBank/DDBJ databases">
        <title>Bacillus Keqinensis sp. nov., a moderately halophilic bacterium isolated from a saline-alkaline lake.</title>
        <authorList>
            <person name="Wang H."/>
        </authorList>
    </citation>
    <scope>NUCLEOTIDE SEQUENCE [LARGE SCALE GENOMIC DNA]</scope>
    <source>
        <strain evidence="3 4">KQ-3</strain>
    </source>
</reference>
<evidence type="ECO:0000259" key="2">
    <source>
        <dbReference type="Pfam" id="PF21598"/>
    </source>
</evidence>
<gene>
    <name evidence="3" type="ORF">EBO34_17180</name>
</gene>
<evidence type="ECO:0000313" key="4">
    <source>
        <dbReference type="Proteomes" id="UP000278746"/>
    </source>
</evidence>
<proteinExistence type="predicted"/>
<comment type="caution">
    <text evidence="3">The sequence shown here is derived from an EMBL/GenBank/DDBJ whole genome shotgun (WGS) entry which is preliminary data.</text>
</comment>
<sequence length="293" mass="34459">MNRRDYLVRTFSRTKRKDYENYVLTAIWHKLDNLNILPASQQYIKRANGSFALMDLYFPQLHIGVEVDEAHHKNQKHMDELRMDDIIASISEEEIDDFLCLRVDVTQSIEEIDQQIREAVTIIRKRASTIELHWLTYEEQLVELKEKEVLSVYDDVSFMNIKDIANTIFGKQAKGYQRSCFRIYENTWLWCPKLSIEVDGVKKSVANGWINTLASDWSYIDESHESTEIVEARKNGFQKEVEQNQKRAVFAKYKDNLGHNRYRFIGIFKCTGLAPGDSTTIRYERIEEQVSIL</sequence>
<protein>
    <submittedName>
        <fullName evidence="3">Uncharacterized protein</fullName>
    </submittedName>
</protein>
<accession>A0A3M7TMR9</accession>
<dbReference type="EMBL" id="RHIB01000003">
    <property type="protein sequence ID" value="RNA66933.1"/>
    <property type="molecule type" value="Genomic_DNA"/>
</dbReference>
<name>A0A3M7TMR9_9BACI</name>
<dbReference type="Proteomes" id="UP000278746">
    <property type="component" value="Unassembled WGS sequence"/>
</dbReference>
<feature type="domain" description="PvuRts1 I-like SET and RING associated" evidence="1">
    <location>
        <begin position="144"/>
        <end position="291"/>
    </location>
</feature>
<evidence type="ECO:0000259" key="1">
    <source>
        <dbReference type="Pfam" id="PF18491"/>
    </source>
</evidence>
<dbReference type="InterPro" id="IPR040674">
    <property type="entry name" value="PvuRts1I-like_SRA"/>
</dbReference>
<dbReference type="Pfam" id="PF18491">
    <property type="entry name" value="SRA"/>
    <property type="match status" value="1"/>
</dbReference>